<evidence type="ECO:0000313" key="2">
    <source>
        <dbReference type="Proteomes" id="UP001501442"/>
    </source>
</evidence>
<accession>A0ABP8US81</accession>
<gene>
    <name evidence="1" type="ORF">GCM10023196_097510</name>
</gene>
<protein>
    <submittedName>
        <fullName evidence="1">Uncharacterized protein</fullName>
    </submittedName>
</protein>
<evidence type="ECO:0000313" key="1">
    <source>
        <dbReference type="EMBL" id="GAA4638707.1"/>
    </source>
</evidence>
<organism evidence="1 2">
    <name type="scientific">Actinoallomurus vinaceus</name>
    <dbReference type="NCBI Taxonomy" id="1080074"/>
    <lineage>
        <taxon>Bacteria</taxon>
        <taxon>Bacillati</taxon>
        <taxon>Actinomycetota</taxon>
        <taxon>Actinomycetes</taxon>
        <taxon>Streptosporangiales</taxon>
        <taxon>Thermomonosporaceae</taxon>
        <taxon>Actinoallomurus</taxon>
    </lineage>
</organism>
<sequence length="90" mass="10046">MMAAKGQEDVHELCRRLSMACGEAGLTAEEIAPTRIRVGFPGAGMLAEIIRCMPDASERLHWWWSWGDPICPAEEIEKAVTMIVHVVRPE</sequence>
<keyword evidence="2" id="KW-1185">Reference proteome</keyword>
<proteinExistence type="predicted"/>
<comment type="caution">
    <text evidence="1">The sequence shown here is derived from an EMBL/GenBank/DDBJ whole genome shotgun (WGS) entry which is preliminary data.</text>
</comment>
<dbReference type="Proteomes" id="UP001501442">
    <property type="component" value="Unassembled WGS sequence"/>
</dbReference>
<dbReference type="EMBL" id="BAABHK010000024">
    <property type="protein sequence ID" value="GAA4638707.1"/>
    <property type="molecule type" value="Genomic_DNA"/>
</dbReference>
<name>A0ABP8US81_9ACTN</name>
<reference evidence="2" key="1">
    <citation type="journal article" date="2019" name="Int. J. Syst. Evol. Microbiol.">
        <title>The Global Catalogue of Microorganisms (GCM) 10K type strain sequencing project: providing services to taxonomists for standard genome sequencing and annotation.</title>
        <authorList>
            <consortium name="The Broad Institute Genomics Platform"/>
            <consortium name="The Broad Institute Genome Sequencing Center for Infectious Disease"/>
            <person name="Wu L."/>
            <person name="Ma J."/>
        </authorList>
    </citation>
    <scope>NUCLEOTIDE SEQUENCE [LARGE SCALE GENOMIC DNA]</scope>
    <source>
        <strain evidence="2">JCM 17939</strain>
    </source>
</reference>